<evidence type="ECO:0000256" key="3">
    <source>
        <dbReference type="ARBA" id="ARBA00009446"/>
    </source>
</evidence>
<feature type="domain" description="GRF-type" evidence="15">
    <location>
        <begin position="928"/>
        <end position="964"/>
    </location>
</feature>
<dbReference type="GO" id="GO:0003677">
    <property type="term" value="F:DNA binding"/>
    <property type="evidence" value="ECO:0007669"/>
    <property type="project" value="UniProtKB-KW"/>
</dbReference>
<dbReference type="InterPro" id="IPR013825">
    <property type="entry name" value="Topo_IA_cen_sub2"/>
</dbReference>
<dbReference type="PROSITE" id="PS51999">
    <property type="entry name" value="ZF_GRF"/>
    <property type="match status" value="1"/>
</dbReference>
<dbReference type="Gene3D" id="1.10.460.10">
    <property type="entry name" value="Topoisomerase I, domain 2"/>
    <property type="match status" value="1"/>
</dbReference>
<dbReference type="InterPro" id="IPR013826">
    <property type="entry name" value="Topo_IA_cen_sub3"/>
</dbReference>
<dbReference type="GO" id="GO:0006265">
    <property type="term" value="P:DNA topological change"/>
    <property type="evidence" value="ECO:0007669"/>
    <property type="project" value="InterPro"/>
</dbReference>
<dbReference type="AlphaFoldDB" id="A0A0N1PAL1"/>
<proteinExistence type="inferred from homology"/>
<dbReference type="VEuPathDB" id="TriTrypDB:Lsey_0222_0110"/>
<dbReference type="PRINTS" id="PR00417">
    <property type="entry name" value="PRTPISMRASEI"/>
</dbReference>
<dbReference type="FunFam" id="3.40.50.140:FF:000003">
    <property type="entry name" value="DNA topoisomerase"/>
    <property type="match status" value="1"/>
</dbReference>
<dbReference type="GO" id="GO:0031422">
    <property type="term" value="C:RecQ family helicase-topoisomerase III complex"/>
    <property type="evidence" value="ECO:0007669"/>
    <property type="project" value="TreeGrafter"/>
</dbReference>
<evidence type="ECO:0000256" key="13">
    <source>
        <dbReference type="SAM" id="MobiDB-lite"/>
    </source>
</evidence>
<reference evidence="17 18" key="1">
    <citation type="journal article" date="2015" name="PLoS Pathog.">
        <title>Leptomonas seymouri: Adaptations to the Dixenous Life Cycle Analyzed by Genome Sequencing, Transcriptome Profiling and Co-infection with Leishmania donovani.</title>
        <authorList>
            <person name="Kraeva N."/>
            <person name="Butenko A."/>
            <person name="Hlavacova J."/>
            <person name="Kostygov A."/>
            <person name="Myskova J."/>
            <person name="Grybchuk D."/>
            <person name="Lestinova T."/>
            <person name="Votypka J."/>
            <person name="Volf P."/>
            <person name="Opperdoes F."/>
            <person name="Flegontov P."/>
            <person name="Lukes J."/>
            <person name="Yurchenko V."/>
        </authorList>
    </citation>
    <scope>NUCLEOTIDE SEQUENCE [LARGE SCALE GENOMIC DNA]</scope>
    <source>
        <strain evidence="17 18">ATCC 30220</strain>
    </source>
</reference>
<dbReference type="PROSITE" id="PS00396">
    <property type="entry name" value="TOPO_IA_1"/>
    <property type="match status" value="1"/>
</dbReference>
<dbReference type="PANTHER" id="PTHR11390">
    <property type="entry name" value="PROKARYOTIC DNA TOPOISOMERASE"/>
    <property type="match status" value="1"/>
</dbReference>
<name>A0A0N1PAL1_LEPSE</name>
<dbReference type="Pfam" id="PF01751">
    <property type="entry name" value="Toprim"/>
    <property type="match status" value="1"/>
</dbReference>
<keyword evidence="7" id="KW-0862">Zinc</keyword>
<dbReference type="Pfam" id="PF06839">
    <property type="entry name" value="Zn_ribbon_GRF"/>
    <property type="match status" value="1"/>
</dbReference>
<dbReference type="EMBL" id="LJSK01000222">
    <property type="protein sequence ID" value="KPI84912.1"/>
    <property type="molecule type" value="Genomic_DNA"/>
</dbReference>
<feature type="region of interest" description="Disordered" evidence="13">
    <location>
        <begin position="886"/>
        <end position="908"/>
    </location>
</feature>
<dbReference type="FunFam" id="1.10.290.10:FF:000003">
    <property type="entry name" value="DNA topoisomerase"/>
    <property type="match status" value="1"/>
</dbReference>
<dbReference type="PROSITE" id="PS50880">
    <property type="entry name" value="TOPRIM"/>
    <property type="match status" value="1"/>
</dbReference>
<dbReference type="Pfam" id="PF01131">
    <property type="entry name" value="Topoisom_bac"/>
    <property type="match status" value="1"/>
</dbReference>
<evidence type="ECO:0000256" key="12">
    <source>
        <dbReference type="RuleBase" id="RU362092"/>
    </source>
</evidence>
<dbReference type="GO" id="GO:0003917">
    <property type="term" value="F:DNA topoisomerase type I (single strand cut, ATP-independent) activity"/>
    <property type="evidence" value="ECO:0007669"/>
    <property type="project" value="UniProtKB-EC"/>
</dbReference>
<evidence type="ECO:0000256" key="2">
    <source>
        <dbReference type="ARBA" id="ARBA00001946"/>
    </source>
</evidence>
<comment type="function">
    <text evidence="12">Introduces a single-strand break via transesterification at a target site in duplex DNA. Releases the supercoiling and torsional tension of DNA introduced during the DNA replication and transcription by transiently cleaving and rejoining one strand of the DNA duplex. The scissile phosphodiester is attacked by the catalytic tyrosine of the enzyme, resulting in the formation of a DNA-(5'-phosphotyrosyl)-enzyme intermediate and the expulsion of a 3'-OH DNA strand.</text>
</comment>
<dbReference type="GO" id="GO:0006281">
    <property type="term" value="P:DNA repair"/>
    <property type="evidence" value="ECO:0007669"/>
    <property type="project" value="TreeGrafter"/>
</dbReference>
<organism evidence="17 18">
    <name type="scientific">Leptomonas seymouri</name>
    <dbReference type="NCBI Taxonomy" id="5684"/>
    <lineage>
        <taxon>Eukaryota</taxon>
        <taxon>Discoba</taxon>
        <taxon>Euglenozoa</taxon>
        <taxon>Kinetoplastea</taxon>
        <taxon>Metakinetoplastina</taxon>
        <taxon>Trypanosomatida</taxon>
        <taxon>Trypanosomatidae</taxon>
        <taxon>Leishmaniinae</taxon>
        <taxon>Leptomonas</taxon>
    </lineage>
</organism>
<comment type="caution">
    <text evidence="17">The sequence shown here is derived from an EMBL/GenBank/DDBJ whole genome shotgun (WGS) entry which is preliminary data.</text>
</comment>
<evidence type="ECO:0000259" key="14">
    <source>
        <dbReference type="PROSITE" id="PS50880"/>
    </source>
</evidence>
<dbReference type="InterPro" id="IPR003601">
    <property type="entry name" value="Topo_IA_2"/>
</dbReference>
<keyword evidence="10 12" id="KW-0413">Isomerase</keyword>
<evidence type="ECO:0000256" key="4">
    <source>
        <dbReference type="ARBA" id="ARBA00012891"/>
    </source>
</evidence>
<dbReference type="InterPro" id="IPR034144">
    <property type="entry name" value="TOPRIM_TopoIII"/>
</dbReference>
<evidence type="ECO:0000256" key="1">
    <source>
        <dbReference type="ARBA" id="ARBA00000213"/>
    </source>
</evidence>
<dbReference type="InterPro" id="IPR023406">
    <property type="entry name" value="Topo_IA_AS"/>
</dbReference>
<feature type="domain" description="Toprim" evidence="14">
    <location>
        <begin position="3"/>
        <end position="143"/>
    </location>
</feature>
<dbReference type="SMART" id="SM00436">
    <property type="entry name" value="TOP1Bc"/>
    <property type="match status" value="1"/>
</dbReference>
<dbReference type="PANTHER" id="PTHR11390:SF21">
    <property type="entry name" value="DNA TOPOISOMERASE 3-ALPHA"/>
    <property type="match status" value="1"/>
</dbReference>
<comment type="similarity">
    <text evidence="3 12">Belongs to the type IA topoisomerase family.</text>
</comment>
<dbReference type="CDD" id="cd00186">
    <property type="entry name" value="TOP1Ac"/>
    <property type="match status" value="1"/>
</dbReference>
<comment type="cofactor">
    <cofactor evidence="2">
        <name>Mg(2+)</name>
        <dbReference type="ChEBI" id="CHEBI:18420"/>
    </cofactor>
</comment>
<dbReference type="Gene3D" id="2.70.20.10">
    <property type="entry name" value="Topoisomerase I, domain 3"/>
    <property type="match status" value="1"/>
</dbReference>
<dbReference type="InterPro" id="IPR000380">
    <property type="entry name" value="Topo_IA"/>
</dbReference>
<evidence type="ECO:0000256" key="6">
    <source>
        <dbReference type="ARBA" id="ARBA00022771"/>
    </source>
</evidence>
<evidence type="ECO:0000313" key="17">
    <source>
        <dbReference type="EMBL" id="KPI84912.1"/>
    </source>
</evidence>
<evidence type="ECO:0000256" key="11">
    <source>
        <dbReference type="PROSITE-ProRule" id="PRU01343"/>
    </source>
</evidence>
<dbReference type="OrthoDB" id="430051at2759"/>
<dbReference type="OMA" id="MELAMGD"/>
<dbReference type="InterPro" id="IPR003602">
    <property type="entry name" value="Topo_IA_DNA-bd_dom"/>
</dbReference>
<keyword evidence="5" id="KW-0479">Metal-binding</keyword>
<dbReference type="GO" id="GO:0005634">
    <property type="term" value="C:nucleus"/>
    <property type="evidence" value="ECO:0007669"/>
    <property type="project" value="TreeGrafter"/>
</dbReference>
<feature type="domain" description="Topo IA-type catalytic" evidence="16">
    <location>
        <begin position="161"/>
        <end position="584"/>
    </location>
</feature>
<evidence type="ECO:0000256" key="5">
    <source>
        <dbReference type="ARBA" id="ARBA00022723"/>
    </source>
</evidence>
<evidence type="ECO:0000256" key="8">
    <source>
        <dbReference type="ARBA" id="ARBA00023029"/>
    </source>
</evidence>
<dbReference type="SMART" id="SM00437">
    <property type="entry name" value="TOP1Ac"/>
    <property type="match status" value="1"/>
</dbReference>
<dbReference type="Gene3D" id="3.40.50.140">
    <property type="match status" value="1"/>
</dbReference>
<dbReference type="PROSITE" id="PS52039">
    <property type="entry name" value="TOPO_IA_2"/>
    <property type="match status" value="1"/>
</dbReference>
<feature type="compositionally biased region" description="Gly residues" evidence="13">
    <location>
        <begin position="889"/>
        <end position="906"/>
    </location>
</feature>
<protein>
    <recommendedName>
        <fullName evidence="4 12">DNA topoisomerase</fullName>
        <ecNumber evidence="4 12">5.6.2.1</ecNumber>
    </recommendedName>
</protein>
<dbReference type="InterPro" id="IPR010666">
    <property type="entry name" value="Znf_GRF"/>
</dbReference>
<dbReference type="Proteomes" id="UP000038009">
    <property type="component" value="Unassembled WGS sequence"/>
</dbReference>
<keyword evidence="9 12" id="KW-0238">DNA-binding</keyword>
<dbReference type="Gene3D" id="1.10.290.10">
    <property type="entry name" value="Topoisomerase I, domain 4"/>
    <property type="match status" value="1"/>
</dbReference>
<dbReference type="CDD" id="cd03362">
    <property type="entry name" value="TOPRIM_TopoIA_TopoIII"/>
    <property type="match status" value="1"/>
</dbReference>
<dbReference type="InterPro" id="IPR013824">
    <property type="entry name" value="Topo_IA_cen_sub1"/>
</dbReference>
<evidence type="ECO:0000256" key="9">
    <source>
        <dbReference type="ARBA" id="ARBA00023125"/>
    </source>
</evidence>
<evidence type="ECO:0000256" key="10">
    <source>
        <dbReference type="ARBA" id="ARBA00023235"/>
    </source>
</evidence>
<keyword evidence="8 12" id="KW-0799">Topoisomerase</keyword>
<comment type="catalytic activity">
    <reaction evidence="1 12">
        <text>ATP-independent breakage of single-stranded DNA, followed by passage and rejoining.</text>
        <dbReference type="EC" id="5.6.2.1"/>
    </reaction>
</comment>
<dbReference type="InterPro" id="IPR013497">
    <property type="entry name" value="Topo_IA_cen"/>
</dbReference>
<evidence type="ECO:0000313" key="18">
    <source>
        <dbReference type="Proteomes" id="UP000038009"/>
    </source>
</evidence>
<gene>
    <name evidence="17" type="ORF">ABL78_6037</name>
</gene>
<accession>A0A0N1PAL1</accession>
<dbReference type="SMART" id="SM00493">
    <property type="entry name" value="TOPRIM"/>
    <property type="match status" value="1"/>
</dbReference>
<dbReference type="InterPro" id="IPR006171">
    <property type="entry name" value="TOPRIM_dom"/>
</dbReference>
<dbReference type="GO" id="GO:0008270">
    <property type="term" value="F:zinc ion binding"/>
    <property type="evidence" value="ECO:0007669"/>
    <property type="project" value="UniProtKB-KW"/>
</dbReference>
<dbReference type="GO" id="GO:0006310">
    <property type="term" value="P:DNA recombination"/>
    <property type="evidence" value="ECO:0007669"/>
    <property type="project" value="TreeGrafter"/>
</dbReference>
<dbReference type="SUPFAM" id="SSF56712">
    <property type="entry name" value="Prokaryotic type I DNA topoisomerase"/>
    <property type="match status" value="1"/>
</dbReference>
<keyword evidence="6 11" id="KW-0863">Zinc-finger</keyword>
<evidence type="ECO:0000256" key="7">
    <source>
        <dbReference type="ARBA" id="ARBA00022833"/>
    </source>
</evidence>
<dbReference type="EC" id="5.6.2.1" evidence="4 12"/>
<keyword evidence="18" id="KW-1185">Reference proteome</keyword>
<evidence type="ECO:0000259" key="15">
    <source>
        <dbReference type="PROSITE" id="PS51999"/>
    </source>
</evidence>
<sequence length="964" mass="105326">MPTWLNVAEKPSVAKEMAHCLSGGSCRTIASMSRFNPVFEFNFEGKSMLVTSVAGHLMEDQFPPNTKSWASFPFQGLFSATITKYVRSDLEPVKKNLEALACRADTLVLWLDCDREGENICFEVIQVVQSKRPRVQIKRARFSALTARDLLHAVHNLQAPNKRLSDAVEARQEMDLRIGAAFTRYQTVKFRHLFEEIPGVLSFGPCQFPTLGFVVRRYWQQQGFVPEEFYTLNLQHGDTKLHSSRGSMYDQVAATLVYEDMLQVAAEEDHKGRITNVQQRPSHRRPPVPLATVVMQKLAATHLRIPSERCMTLAESLYQEGLISYPRTETDSYTFQQGELLDLIRVQTSNADVADYANAMLSDTATRVRPPLRGGHDDKAHPPIHPTKAWNATQDDRGKLYNLIVRHFLASMSPDAVAATTRVSAEFGGELFTTGGTTIVQRGWLDIFPYERWNNTLIPNYQVGEAFEPSAVHLSRGCTTAPPHLTETNLISLMDSNGIGTDATIAQHIKTVLDREYVKREGQTLVPTQLGIALASAYEALGLGSLLQPQLRAQMELAMGDIANGSATKEQVVKAAVQLYEEIFSRLYASTSAFYEELKRHLRPAAAGGDRRDVASVAATAKVAGPATVVKPGLIACGMCGSLMDLVEHQGERDREVWAVRCGRCSKSYRVPNCRLNKLEPLTPPQRCPLCGFEVLRVTNREKQTSHTICPYCFSHPPASASVNGMLPDMETAGEFRCFQCTADCPLAKGLESIGITPCIACRQNELRLRASSCGYFLSCKGYPTCNLIVSLPTATSVKPCPTQRCPSCNAVLLIFDFRGVQGVPGLSPVDTICVSCDARIKDYICVKGFPAAGVSSADTDGNDNNRKNASPSAAYTLPSVAAAAASGRRGGGSGGGRGRGRSGGGYHDHAGTGASTFGSGDGANVMCGCGMPAKQLVSRKEASKGKRFLTCANRQCGFFQWLD</sequence>
<dbReference type="InterPro" id="IPR023405">
    <property type="entry name" value="Topo_IA_core_domain"/>
</dbReference>
<evidence type="ECO:0000259" key="16">
    <source>
        <dbReference type="PROSITE" id="PS52039"/>
    </source>
</evidence>